<evidence type="ECO:0000313" key="2">
    <source>
        <dbReference type="Proteomes" id="UP000007148"/>
    </source>
</evidence>
<evidence type="ECO:0000313" key="1">
    <source>
        <dbReference type="EMBL" id="CCA77096.1"/>
    </source>
</evidence>
<dbReference type="AlphaFoldDB" id="G4U0K3"/>
<protein>
    <submittedName>
        <fullName evidence="1">Uncharacterized protein</fullName>
    </submittedName>
</protein>
<gene>
    <name evidence="1" type="ORF">PIIN_11817</name>
</gene>
<proteinExistence type="predicted"/>
<reference evidence="1 2" key="1">
    <citation type="journal article" date="2011" name="PLoS Pathog.">
        <title>Endophytic Life Strategies Decoded by Genome and Transcriptome Analyses of the Mutualistic Root Symbiont Piriformospora indica.</title>
        <authorList>
            <person name="Zuccaro A."/>
            <person name="Lahrmann U."/>
            <person name="Guldener U."/>
            <person name="Langen G."/>
            <person name="Pfiffi S."/>
            <person name="Biedenkopf D."/>
            <person name="Wong P."/>
            <person name="Samans B."/>
            <person name="Grimm C."/>
            <person name="Basiewicz M."/>
            <person name="Murat C."/>
            <person name="Martin F."/>
            <person name="Kogel K.H."/>
        </authorList>
    </citation>
    <scope>NUCLEOTIDE SEQUENCE [LARGE SCALE GENOMIC DNA]</scope>
    <source>
        <strain evidence="1 2">DSM 11827</strain>
    </source>
</reference>
<dbReference type="Proteomes" id="UP000007148">
    <property type="component" value="Unassembled WGS sequence"/>
</dbReference>
<sequence>MAYTSHKRPTHALVEYTVHRDRQSLAWTLVPRLVSLRLVGQFGCFMSQVIYLSLLEHLTILELDLNGHCTNGPSKRVAPNLKELRLHSLRCWRKWSNPPPIQSLHINVMTYESQLAWPRILCECRDTLQTLISLPLRNYSIHHMGLYTCPSLRNSSCS</sequence>
<dbReference type="EMBL" id="CAFZ01001265">
    <property type="protein sequence ID" value="CCA77096.1"/>
    <property type="molecule type" value="Genomic_DNA"/>
</dbReference>
<name>G4U0K3_SERID</name>
<organism evidence="1 2">
    <name type="scientific">Serendipita indica (strain DSM 11827)</name>
    <name type="common">Root endophyte fungus</name>
    <name type="synonym">Piriformospora indica</name>
    <dbReference type="NCBI Taxonomy" id="1109443"/>
    <lineage>
        <taxon>Eukaryota</taxon>
        <taxon>Fungi</taxon>
        <taxon>Dikarya</taxon>
        <taxon>Basidiomycota</taxon>
        <taxon>Agaricomycotina</taxon>
        <taxon>Agaricomycetes</taxon>
        <taxon>Sebacinales</taxon>
        <taxon>Serendipitaceae</taxon>
        <taxon>Serendipita</taxon>
    </lineage>
</organism>
<dbReference type="HOGENOM" id="CLU_1670075_0_0_1"/>
<comment type="caution">
    <text evidence="1">The sequence shown here is derived from an EMBL/GenBank/DDBJ whole genome shotgun (WGS) entry which is preliminary data.</text>
</comment>
<dbReference type="InParanoid" id="G4U0K3"/>
<accession>G4U0K3</accession>
<keyword evidence="2" id="KW-1185">Reference proteome</keyword>